<protein>
    <recommendedName>
        <fullName evidence="3">DUF4336 domain-containing protein</fullName>
    </recommendedName>
</protein>
<gene>
    <name evidence="1" type="ORF">TrST_g1589</name>
</gene>
<sequence length="439" mass="48885">MLSTAAITTTATALPAPATAEITKDSNWPLWPSLPVFPYSRRKTIRREIKPGTVWTFDQLIGIYYVHVPIRMTVIKMKVPAPGLLVYAPVAPTKECLKLLQPLIDEHGPIKFIILPSTAVEHKVNAGPFARAFPKAEFYAVDQQYSFPVSLPNSFLGLPSWTKPLPRSGEGVNNVFGDEFEHEVLTVKPGPGSFFQDVALFHKPSKTLTVCDALLSVTEEPPEILTSEPEYVKALLFHARDEPLQLVEDSPEARRKGWRRIVLLFNFFIPGATQADIGLDPLLKLDFSYKLGWGGWQPFSWRPSEIESFEKYSAGGRPTLLPIIQIILNRGLADGSLREWVEKVKRWDFDLVIPQHLDAPLALTPAQFASPFESFSKNGGNEMRFCDEDVALLREAERGPLAFSVGKTANGPLTGVKCDLGSGEARVISKELRLKWAPK</sequence>
<dbReference type="PANTHER" id="PTHR33835">
    <property type="entry name" value="YALI0C07656P"/>
    <property type="match status" value="1"/>
</dbReference>
<dbReference type="Pfam" id="PF14234">
    <property type="entry name" value="DUF4336"/>
    <property type="match status" value="1"/>
</dbReference>
<dbReference type="AlphaFoldDB" id="A0A9W6ZZ50"/>
<reference evidence="2" key="1">
    <citation type="journal article" date="2023" name="Commun. Biol.">
        <title>Genome analysis of Parmales, the sister group of diatoms, reveals the evolutionary specialization of diatoms from phago-mixotrophs to photoautotrophs.</title>
        <authorList>
            <person name="Ban H."/>
            <person name="Sato S."/>
            <person name="Yoshikawa S."/>
            <person name="Yamada K."/>
            <person name="Nakamura Y."/>
            <person name="Ichinomiya M."/>
            <person name="Sato N."/>
            <person name="Blanc-Mathieu R."/>
            <person name="Endo H."/>
            <person name="Kuwata A."/>
            <person name="Ogata H."/>
        </authorList>
    </citation>
    <scope>NUCLEOTIDE SEQUENCE [LARGE SCALE GENOMIC DNA]</scope>
    <source>
        <strain evidence="2">NIES 3701</strain>
    </source>
</reference>
<dbReference type="PANTHER" id="PTHR33835:SF2">
    <property type="entry name" value="LYSINE-TRNA LIGASE"/>
    <property type="match status" value="1"/>
</dbReference>
<dbReference type="Proteomes" id="UP001165085">
    <property type="component" value="Unassembled WGS sequence"/>
</dbReference>
<proteinExistence type="predicted"/>
<keyword evidence="2" id="KW-1185">Reference proteome</keyword>
<dbReference type="InterPro" id="IPR025638">
    <property type="entry name" value="DUF4336"/>
</dbReference>
<evidence type="ECO:0000313" key="1">
    <source>
        <dbReference type="EMBL" id="GMH59768.1"/>
    </source>
</evidence>
<name>A0A9W6ZZ50_9STRA</name>
<comment type="caution">
    <text evidence="1">The sequence shown here is derived from an EMBL/GenBank/DDBJ whole genome shotgun (WGS) entry which is preliminary data.</text>
</comment>
<dbReference type="EMBL" id="BRXY01000061">
    <property type="protein sequence ID" value="GMH59768.1"/>
    <property type="molecule type" value="Genomic_DNA"/>
</dbReference>
<accession>A0A9W6ZZ50</accession>
<organism evidence="1 2">
    <name type="scientific">Triparma strigata</name>
    <dbReference type="NCBI Taxonomy" id="1606541"/>
    <lineage>
        <taxon>Eukaryota</taxon>
        <taxon>Sar</taxon>
        <taxon>Stramenopiles</taxon>
        <taxon>Ochrophyta</taxon>
        <taxon>Bolidophyceae</taxon>
        <taxon>Parmales</taxon>
        <taxon>Triparmaceae</taxon>
        <taxon>Triparma</taxon>
    </lineage>
</organism>
<evidence type="ECO:0000313" key="2">
    <source>
        <dbReference type="Proteomes" id="UP001165085"/>
    </source>
</evidence>
<dbReference type="OrthoDB" id="421671at2759"/>
<evidence type="ECO:0008006" key="3">
    <source>
        <dbReference type="Google" id="ProtNLM"/>
    </source>
</evidence>